<dbReference type="Proteomes" id="UP000036102">
    <property type="component" value="Unassembled WGS sequence"/>
</dbReference>
<proteinExistence type="predicted"/>
<dbReference type="InterPro" id="IPR019629">
    <property type="entry name" value="Uncharacterised_HI1736/YgjV"/>
</dbReference>
<dbReference type="PIRSF" id="PIRSF011443">
    <property type="entry name" value="YgjV"/>
    <property type="match status" value="1"/>
</dbReference>
<dbReference type="AlphaFoldDB" id="A0A0J7JGM3"/>
<feature type="transmembrane region" description="Helical" evidence="1">
    <location>
        <begin position="82"/>
        <end position="100"/>
    </location>
</feature>
<feature type="transmembrane region" description="Helical" evidence="1">
    <location>
        <begin position="106"/>
        <end position="122"/>
    </location>
</feature>
<dbReference type="PATRIC" id="fig|1658765.3.peg.3126"/>
<sequence length="182" mass="19722">MTEFIAGMTLAEGLGQLCGLVALGFCIVGFANKNDDRLMVLLISANVAFALMFALFESWTASALTVLVILRITLARKYQGNWSIMLGMLAVNLVVAWVTWKSITDVFPLAAAVFGTVGMFMLRGIPLRIILGLAALAWMLNNIVIGSVGGTLAEGMVLVTNIITIMRLYRLQKKYPDFTPGS</sequence>
<evidence type="ECO:0000313" key="2">
    <source>
        <dbReference type="EMBL" id="KMQ76881.1"/>
    </source>
</evidence>
<evidence type="ECO:0000256" key="1">
    <source>
        <dbReference type="SAM" id="Phobius"/>
    </source>
</evidence>
<feature type="transmembrane region" description="Helical" evidence="1">
    <location>
        <begin position="12"/>
        <end position="32"/>
    </location>
</feature>
<comment type="caution">
    <text evidence="2">The sequence shown here is derived from an EMBL/GenBank/DDBJ whole genome shotgun (WGS) entry which is preliminary data.</text>
</comment>
<keyword evidence="1" id="KW-1133">Transmembrane helix</keyword>
<keyword evidence="1" id="KW-0812">Transmembrane</keyword>
<feature type="transmembrane region" description="Helical" evidence="1">
    <location>
        <begin position="151"/>
        <end position="169"/>
    </location>
</feature>
<accession>A0A0J7JGM3</accession>
<gene>
    <name evidence="2" type="ORF">Msub_13095</name>
</gene>
<dbReference type="EMBL" id="LFBU01000001">
    <property type="protein sequence ID" value="KMQ76881.1"/>
    <property type="molecule type" value="Genomic_DNA"/>
</dbReference>
<keyword evidence="1" id="KW-0472">Membrane</keyword>
<dbReference type="InterPro" id="IPR026267">
    <property type="entry name" value="YgjV"/>
</dbReference>
<dbReference type="STRING" id="1658765.Msub_13095"/>
<dbReference type="RefSeq" id="WP_048496797.1">
    <property type="nucleotide sequence ID" value="NZ_LFBU01000001.1"/>
</dbReference>
<evidence type="ECO:0000313" key="3">
    <source>
        <dbReference type="Proteomes" id="UP000036102"/>
    </source>
</evidence>
<keyword evidence="3" id="KW-1185">Reference proteome</keyword>
<reference evidence="2 3" key="1">
    <citation type="submission" date="2015-06" db="EMBL/GenBank/DDBJ databases">
        <title>Marinobacter subterrani, a genetically tractable neutrophilic iron-oxidizing strain isolated from the Soudan Iron Mine.</title>
        <authorList>
            <person name="Bonis B.M."/>
            <person name="Gralnick J.A."/>
        </authorList>
    </citation>
    <scope>NUCLEOTIDE SEQUENCE [LARGE SCALE GENOMIC DNA]</scope>
    <source>
        <strain evidence="2 3">JG233</strain>
    </source>
</reference>
<feature type="transmembrane region" description="Helical" evidence="1">
    <location>
        <begin position="38"/>
        <end position="70"/>
    </location>
</feature>
<organism evidence="2 3">
    <name type="scientific">Marinobacter subterrani</name>
    <dbReference type="NCBI Taxonomy" id="1658765"/>
    <lineage>
        <taxon>Bacteria</taxon>
        <taxon>Pseudomonadati</taxon>
        <taxon>Pseudomonadota</taxon>
        <taxon>Gammaproteobacteria</taxon>
        <taxon>Pseudomonadales</taxon>
        <taxon>Marinobacteraceae</taxon>
        <taxon>Marinobacter</taxon>
    </lineage>
</organism>
<name>A0A0J7JGM3_9GAMM</name>
<dbReference type="OrthoDB" id="7858522at2"/>
<protein>
    <submittedName>
        <fullName evidence="2">Bacterial inner membrane protein</fullName>
    </submittedName>
</protein>
<dbReference type="Pfam" id="PF10688">
    <property type="entry name" value="Imp-YgjV"/>
    <property type="match status" value="1"/>
</dbReference>